<dbReference type="CDD" id="cd02440">
    <property type="entry name" value="AdoMet_MTases"/>
    <property type="match status" value="1"/>
</dbReference>
<accession>A0A0F7IHX7</accession>
<protein>
    <submittedName>
        <fullName evidence="2">Methyltransferase</fullName>
        <ecNumber evidence="2">2.1.1.-</ecNumber>
    </submittedName>
</protein>
<dbReference type="GO" id="GO:0008168">
    <property type="term" value="F:methyltransferase activity"/>
    <property type="evidence" value="ECO:0007669"/>
    <property type="project" value="UniProtKB-KW"/>
</dbReference>
<dbReference type="Proteomes" id="UP000034723">
    <property type="component" value="Chromosome"/>
</dbReference>
<proteinExistence type="predicted"/>
<dbReference type="InParanoid" id="A0A0F7IHX7"/>
<dbReference type="AlphaFoldDB" id="A0A0F7IHX7"/>
<dbReference type="InterPro" id="IPR007848">
    <property type="entry name" value="Small_mtfrase_dom"/>
</dbReference>
<dbReference type="Pfam" id="PF05175">
    <property type="entry name" value="MTS"/>
    <property type="match status" value="1"/>
</dbReference>
<dbReference type="Gene3D" id="3.40.50.150">
    <property type="entry name" value="Vaccinia Virus protein VP39"/>
    <property type="match status" value="1"/>
</dbReference>
<dbReference type="PANTHER" id="PTHR23290">
    <property type="entry name" value="RRNA N6-ADENOSINE-METHYLTRANSFERASE METTL5"/>
    <property type="match status" value="1"/>
</dbReference>
<name>A0A0F7IHX7_9EURY</name>
<dbReference type="GeneID" id="24803656"/>
<dbReference type="FunCoup" id="A0A0F7IHX7">
    <property type="interactions" value="75"/>
</dbReference>
<feature type="domain" description="Methyltransferase small" evidence="1">
    <location>
        <begin position="42"/>
        <end position="123"/>
    </location>
</feature>
<keyword evidence="3" id="KW-1185">Reference proteome</keyword>
<dbReference type="InterPro" id="IPR051720">
    <property type="entry name" value="rRNA_MeTrfase/Polyamine_Synth"/>
</dbReference>
<dbReference type="KEGG" id="gah:GAH_01081"/>
<organism evidence="2 3">
    <name type="scientific">Geoglobus ahangari</name>
    <dbReference type="NCBI Taxonomy" id="113653"/>
    <lineage>
        <taxon>Archaea</taxon>
        <taxon>Methanobacteriati</taxon>
        <taxon>Methanobacteriota</taxon>
        <taxon>Archaeoglobi</taxon>
        <taxon>Archaeoglobales</taxon>
        <taxon>Archaeoglobaceae</taxon>
        <taxon>Geoglobus</taxon>
    </lineage>
</organism>
<dbReference type="HOGENOM" id="CLU_074702_1_0_2"/>
<reference evidence="2 3" key="1">
    <citation type="submission" date="2015-04" db="EMBL/GenBank/DDBJ databases">
        <title>The complete genome sequence of the hyperthermophilic, obligate iron-reducing archaeon Geoglobus ahangari strain 234T.</title>
        <authorList>
            <person name="Manzella M.P."/>
            <person name="Holmes D.E."/>
            <person name="Rocheleau J.M."/>
            <person name="Chung A."/>
            <person name="Reguera G."/>
            <person name="Kashefi K."/>
        </authorList>
    </citation>
    <scope>NUCLEOTIDE SEQUENCE [LARGE SCALE GENOMIC DNA]</scope>
    <source>
        <strain evidence="2 3">234</strain>
    </source>
</reference>
<dbReference type="RefSeq" id="WP_048095159.1">
    <property type="nucleotide sequence ID" value="NZ_CP011267.1"/>
</dbReference>
<dbReference type="SUPFAM" id="SSF53335">
    <property type="entry name" value="S-adenosyl-L-methionine-dependent methyltransferases"/>
    <property type="match status" value="1"/>
</dbReference>
<keyword evidence="2" id="KW-0808">Transferase</keyword>
<dbReference type="GO" id="GO:0032259">
    <property type="term" value="P:methylation"/>
    <property type="evidence" value="ECO:0007669"/>
    <property type="project" value="UniProtKB-KW"/>
</dbReference>
<evidence type="ECO:0000313" key="3">
    <source>
        <dbReference type="Proteomes" id="UP000034723"/>
    </source>
</evidence>
<sequence>MKKQLAILLEQLEVFKSPKLSLEQYPTPSGLAGELAVTASLLDKDVKVFADLGCGTGILAIAFNLAGFRTFGVDVDLEALKIAVRNAERVGTNVDFVLADIRHFSLKRRVGVVMNPPFGIKRRHADRPFLEKALEVGEVVYSIHSAGSQEFVEGMARSEGFRVTHLWRYQIPLRRTYKFHEKPYKYIPVEVFRMERM</sequence>
<evidence type="ECO:0000259" key="1">
    <source>
        <dbReference type="Pfam" id="PF05175"/>
    </source>
</evidence>
<evidence type="ECO:0000313" key="2">
    <source>
        <dbReference type="EMBL" id="AKG91600.1"/>
    </source>
</evidence>
<dbReference type="InterPro" id="IPR029063">
    <property type="entry name" value="SAM-dependent_MTases_sf"/>
</dbReference>
<keyword evidence="2" id="KW-0489">Methyltransferase</keyword>
<gene>
    <name evidence="2" type="ORF">GAH_01081</name>
</gene>
<dbReference type="STRING" id="113653.GAH_01081"/>
<dbReference type="EC" id="2.1.1.-" evidence="2"/>
<dbReference type="OrthoDB" id="31271at2157"/>
<dbReference type="PANTHER" id="PTHR23290:SF0">
    <property type="entry name" value="RRNA N6-ADENOSINE-METHYLTRANSFERASE METTL5"/>
    <property type="match status" value="1"/>
</dbReference>
<dbReference type="EMBL" id="CP011267">
    <property type="protein sequence ID" value="AKG91600.1"/>
    <property type="molecule type" value="Genomic_DNA"/>
</dbReference>